<proteinExistence type="predicted"/>
<dbReference type="AlphaFoldDB" id="A0A0G0X5F5"/>
<accession>A0A0G0X5F5</accession>
<gene>
    <name evidence="1" type="ORF">UU43_C0001G0075</name>
</gene>
<name>A0A0G0X5F5_9BACT</name>
<dbReference type="EMBL" id="LCAP01000001">
    <property type="protein sequence ID" value="KKR91895.1"/>
    <property type="molecule type" value="Genomic_DNA"/>
</dbReference>
<evidence type="ECO:0000313" key="2">
    <source>
        <dbReference type="Proteomes" id="UP000034190"/>
    </source>
</evidence>
<comment type="caution">
    <text evidence="1">The sequence shown here is derived from an EMBL/GenBank/DDBJ whole genome shotgun (WGS) entry which is preliminary data.</text>
</comment>
<evidence type="ECO:0000313" key="1">
    <source>
        <dbReference type="EMBL" id="KKR91895.1"/>
    </source>
</evidence>
<dbReference type="Proteomes" id="UP000034190">
    <property type="component" value="Unassembled WGS sequence"/>
</dbReference>
<protein>
    <recommendedName>
        <fullName evidence="3">HEPN domain-containing protein</fullName>
    </recommendedName>
</protein>
<sequence>MNLENLTQFEKTGKIEKIEFTFEEITKRYNIASSRFKNAKRFLMNNDGDESVYISAYAELYNSFRILCEVMLVLCGYRTSGTTKGHHEAAINTIWLTLDDESMFKVYTSLKKIGKKRTGMEYGGIFYISPPEIKTMMDNVELVLKRVGEKIEEAKPGQKLNLY</sequence>
<evidence type="ECO:0008006" key="3">
    <source>
        <dbReference type="Google" id="ProtNLM"/>
    </source>
</evidence>
<reference evidence="1 2" key="1">
    <citation type="journal article" date="2015" name="Nature">
        <title>rRNA introns, odd ribosomes, and small enigmatic genomes across a large radiation of phyla.</title>
        <authorList>
            <person name="Brown C.T."/>
            <person name="Hug L.A."/>
            <person name="Thomas B.C."/>
            <person name="Sharon I."/>
            <person name="Castelle C.J."/>
            <person name="Singh A."/>
            <person name="Wilkins M.J."/>
            <person name="Williams K.H."/>
            <person name="Banfield J.F."/>
        </authorList>
    </citation>
    <scope>NUCLEOTIDE SEQUENCE [LARGE SCALE GENOMIC DNA]</scope>
</reference>
<organism evidence="1 2">
    <name type="scientific">Candidatus Falkowbacteria bacterium GW2011_GWA2_41_14</name>
    <dbReference type="NCBI Taxonomy" id="1618635"/>
    <lineage>
        <taxon>Bacteria</taxon>
        <taxon>Candidatus Falkowiibacteriota</taxon>
    </lineage>
</organism>